<keyword evidence="3" id="KW-1185">Reference proteome</keyword>
<dbReference type="PROSITE" id="PS50943">
    <property type="entry name" value="HTH_CROC1"/>
    <property type="match status" value="1"/>
</dbReference>
<protein>
    <submittedName>
        <fullName evidence="2">Helix-turn-helix domain-containing protein</fullName>
    </submittedName>
</protein>
<dbReference type="Pfam" id="PF01381">
    <property type="entry name" value="HTH_3"/>
    <property type="match status" value="1"/>
</dbReference>
<gene>
    <name evidence="2" type="ORF">ACFPFM_30840</name>
</gene>
<proteinExistence type="predicted"/>
<evidence type="ECO:0000313" key="3">
    <source>
        <dbReference type="Proteomes" id="UP001595833"/>
    </source>
</evidence>
<evidence type="ECO:0000259" key="1">
    <source>
        <dbReference type="PROSITE" id="PS50943"/>
    </source>
</evidence>
<dbReference type="RefSeq" id="WP_344037593.1">
    <property type="nucleotide sequence ID" value="NZ_BAAAKE010000008.1"/>
</dbReference>
<dbReference type="SUPFAM" id="SSF47413">
    <property type="entry name" value="lambda repressor-like DNA-binding domains"/>
    <property type="match status" value="1"/>
</dbReference>
<comment type="caution">
    <text evidence="2">The sequence shown here is derived from an EMBL/GenBank/DDBJ whole genome shotgun (WGS) entry which is preliminary data.</text>
</comment>
<reference evidence="3" key="1">
    <citation type="journal article" date="2019" name="Int. J. Syst. Evol. Microbiol.">
        <title>The Global Catalogue of Microorganisms (GCM) 10K type strain sequencing project: providing services to taxonomists for standard genome sequencing and annotation.</title>
        <authorList>
            <consortium name="The Broad Institute Genomics Platform"/>
            <consortium name="The Broad Institute Genome Sequencing Center for Infectious Disease"/>
            <person name="Wu L."/>
            <person name="Ma J."/>
        </authorList>
    </citation>
    <scope>NUCLEOTIDE SEQUENCE [LARGE SCALE GENOMIC DNA]</scope>
    <source>
        <strain evidence="3">KCTC 12848</strain>
    </source>
</reference>
<dbReference type="InterPro" id="IPR010982">
    <property type="entry name" value="Lambda_DNA-bd_dom_sf"/>
</dbReference>
<dbReference type="EMBL" id="JBHSJB010000031">
    <property type="protein sequence ID" value="MFC5058130.1"/>
    <property type="molecule type" value="Genomic_DNA"/>
</dbReference>
<feature type="domain" description="HTH cro/C1-type" evidence="1">
    <location>
        <begin position="45"/>
        <end position="80"/>
    </location>
</feature>
<name>A0ABV9Y5Z4_9PSEU</name>
<dbReference type="InterPro" id="IPR001387">
    <property type="entry name" value="Cro/C1-type_HTH"/>
</dbReference>
<sequence length="140" mass="15481">MGHEGGRPLTEQLRRLFESVRPKGRTWTNQEVADELKVINPSLRVSGSYLSSLRTGKRTNPSTELLTALAKFFGISPAYFFDDEYAERVNSQLAALRALDQSGVRAVALRAEGLSAENLAIVRVVLDQVRKAQGLPPLEE</sequence>
<organism evidence="2 3">
    <name type="scientific">Saccharothrix xinjiangensis</name>
    <dbReference type="NCBI Taxonomy" id="204798"/>
    <lineage>
        <taxon>Bacteria</taxon>
        <taxon>Bacillati</taxon>
        <taxon>Actinomycetota</taxon>
        <taxon>Actinomycetes</taxon>
        <taxon>Pseudonocardiales</taxon>
        <taxon>Pseudonocardiaceae</taxon>
        <taxon>Saccharothrix</taxon>
    </lineage>
</organism>
<dbReference type="CDD" id="cd00093">
    <property type="entry name" value="HTH_XRE"/>
    <property type="match status" value="1"/>
</dbReference>
<dbReference type="Gene3D" id="1.10.260.40">
    <property type="entry name" value="lambda repressor-like DNA-binding domains"/>
    <property type="match status" value="1"/>
</dbReference>
<evidence type="ECO:0000313" key="2">
    <source>
        <dbReference type="EMBL" id="MFC5058130.1"/>
    </source>
</evidence>
<dbReference type="Proteomes" id="UP001595833">
    <property type="component" value="Unassembled WGS sequence"/>
</dbReference>
<accession>A0ABV9Y5Z4</accession>